<dbReference type="Gene3D" id="3.30.70.330">
    <property type="match status" value="1"/>
</dbReference>
<dbReference type="InterPro" id="IPR006509">
    <property type="entry name" value="RBM39_SF"/>
</dbReference>
<dbReference type="GO" id="GO:0006397">
    <property type="term" value="P:mRNA processing"/>
    <property type="evidence" value="ECO:0007669"/>
    <property type="project" value="InterPro"/>
</dbReference>
<dbReference type="PANTHER" id="PTHR48036">
    <property type="entry name" value="SPLICING FACTOR (PAD-1), PUTATIVE (AFU_ORTHOLOGUE AFUA_1G15810)-RELATED"/>
    <property type="match status" value="1"/>
</dbReference>
<accession>A0A8J8NC47</accession>
<organism evidence="1 2">
    <name type="scientific">Halteria grandinella</name>
    <dbReference type="NCBI Taxonomy" id="5974"/>
    <lineage>
        <taxon>Eukaryota</taxon>
        <taxon>Sar</taxon>
        <taxon>Alveolata</taxon>
        <taxon>Ciliophora</taxon>
        <taxon>Intramacronucleata</taxon>
        <taxon>Spirotrichea</taxon>
        <taxon>Stichotrichia</taxon>
        <taxon>Sporadotrichida</taxon>
        <taxon>Halteriidae</taxon>
        <taxon>Halteria</taxon>
    </lineage>
</organism>
<protein>
    <submittedName>
        <fullName evidence="1">Uncharacterized protein</fullName>
    </submittedName>
</protein>
<evidence type="ECO:0000313" key="2">
    <source>
        <dbReference type="Proteomes" id="UP000785679"/>
    </source>
</evidence>
<dbReference type="GO" id="GO:0005634">
    <property type="term" value="C:nucleus"/>
    <property type="evidence" value="ECO:0007669"/>
    <property type="project" value="InterPro"/>
</dbReference>
<name>A0A8J8NC47_HALGN</name>
<dbReference type="SUPFAM" id="SSF54928">
    <property type="entry name" value="RNA-binding domain, RBD"/>
    <property type="match status" value="1"/>
</dbReference>
<sequence>MAIVQSNAPTNCVLLNNMFDPALVDLRKDPAFYLDIKEQVEDVCRSQNARVEKVWVEQNSAGNVWVRFARGDIEGASKTVMLLNQRYFDSRLITANYVPEGVFNSKVKER</sequence>
<keyword evidence="2" id="KW-1185">Reference proteome</keyword>
<comment type="caution">
    <text evidence="1">The sequence shown here is derived from an EMBL/GenBank/DDBJ whole genome shotgun (WGS) entry which is preliminary data.</text>
</comment>
<dbReference type="OrthoDB" id="5411533at2759"/>
<dbReference type="Proteomes" id="UP000785679">
    <property type="component" value="Unassembled WGS sequence"/>
</dbReference>
<proteinExistence type="predicted"/>
<dbReference type="GO" id="GO:0003723">
    <property type="term" value="F:RNA binding"/>
    <property type="evidence" value="ECO:0007669"/>
    <property type="project" value="InterPro"/>
</dbReference>
<evidence type="ECO:0000313" key="1">
    <source>
        <dbReference type="EMBL" id="TNV72256.1"/>
    </source>
</evidence>
<dbReference type="EMBL" id="RRYP01023294">
    <property type="protein sequence ID" value="TNV72256.1"/>
    <property type="molecule type" value="Genomic_DNA"/>
</dbReference>
<dbReference type="InterPro" id="IPR035979">
    <property type="entry name" value="RBD_domain_sf"/>
</dbReference>
<gene>
    <name evidence="1" type="ORF">FGO68_gene2014</name>
</gene>
<dbReference type="AlphaFoldDB" id="A0A8J8NC47"/>
<reference evidence="1" key="1">
    <citation type="submission" date="2019-06" db="EMBL/GenBank/DDBJ databases">
        <authorList>
            <person name="Zheng W."/>
        </authorList>
    </citation>
    <scope>NUCLEOTIDE SEQUENCE</scope>
    <source>
        <strain evidence="1">QDHG01</strain>
    </source>
</reference>
<dbReference type="InterPro" id="IPR012677">
    <property type="entry name" value="Nucleotide-bd_a/b_plait_sf"/>
</dbReference>